<protein>
    <submittedName>
        <fullName evidence="2">Methyltransferase type 11</fullName>
    </submittedName>
</protein>
<dbReference type="KEGG" id="cpy:Cphy_0671"/>
<accession>A9KJQ3</accession>
<keyword evidence="2" id="KW-0489">Methyltransferase</keyword>
<dbReference type="AlphaFoldDB" id="A9KJQ3"/>
<dbReference type="Gene3D" id="3.40.50.150">
    <property type="entry name" value="Vaccinia Virus protein VP39"/>
    <property type="match status" value="1"/>
</dbReference>
<reference evidence="3" key="1">
    <citation type="submission" date="2007-11" db="EMBL/GenBank/DDBJ databases">
        <title>Complete genome sequence of Clostridium phytofermentans ISDg.</title>
        <authorList>
            <person name="Leschine S.B."/>
            <person name="Warnick T.A."/>
            <person name="Blanchard J.L."/>
            <person name="Schnell D.J."/>
            <person name="Petit E.L."/>
            <person name="LaTouf W.G."/>
            <person name="Copeland A."/>
            <person name="Lucas S."/>
            <person name="Lapidus A."/>
            <person name="Barry K."/>
            <person name="Glavina del Rio T."/>
            <person name="Dalin E."/>
            <person name="Tice H."/>
            <person name="Pitluck S."/>
            <person name="Kiss H."/>
            <person name="Brettin T."/>
            <person name="Bruce D."/>
            <person name="Detter J.C."/>
            <person name="Han C."/>
            <person name="Kuske C."/>
            <person name="Schmutz J."/>
            <person name="Larimer F."/>
            <person name="Land M."/>
            <person name="Hauser L."/>
            <person name="Kyrpides N."/>
            <person name="Kim E.A."/>
            <person name="Richardson P."/>
        </authorList>
    </citation>
    <scope>NUCLEOTIDE SEQUENCE [LARGE SCALE GENOMIC DNA]</scope>
    <source>
        <strain evidence="3">ATCC 700394 / DSM 18823 / ISDg</strain>
    </source>
</reference>
<dbReference type="GO" id="GO:0008168">
    <property type="term" value="F:methyltransferase activity"/>
    <property type="evidence" value="ECO:0007669"/>
    <property type="project" value="UniProtKB-KW"/>
</dbReference>
<proteinExistence type="predicted"/>
<dbReference type="Pfam" id="PF13649">
    <property type="entry name" value="Methyltransf_25"/>
    <property type="match status" value="1"/>
</dbReference>
<dbReference type="STRING" id="357809.Cphy_0671"/>
<keyword evidence="2" id="KW-0808">Transferase</keyword>
<organism evidence="2 3">
    <name type="scientific">Lachnoclostridium phytofermentans (strain ATCC 700394 / DSM 18823 / ISDg)</name>
    <name type="common">Clostridium phytofermentans</name>
    <dbReference type="NCBI Taxonomy" id="357809"/>
    <lineage>
        <taxon>Bacteria</taxon>
        <taxon>Bacillati</taxon>
        <taxon>Bacillota</taxon>
        <taxon>Clostridia</taxon>
        <taxon>Lachnospirales</taxon>
        <taxon>Lachnospiraceae</taxon>
    </lineage>
</organism>
<dbReference type="CDD" id="cd02440">
    <property type="entry name" value="AdoMet_MTases"/>
    <property type="match status" value="1"/>
</dbReference>
<dbReference type="InterPro" id="IPR041698">
    <property type="entry name" value="Methyltransf_25"/>
</dbReference>
<dbReference type="OrthoDB" id="5522265at2"/>
<dbReference type="InterPro" id="IPR029063">
    <property type="entry name" value="SAM-dependent_MTases_sf"/>
</dbReference>
<keyword evidence="3" id="KW-1185">Reference proteome</keyword>
<dbReference type="EMBL" id="CP000885">
    <property type="protein sequence ID" value="ABX41058.1"/>
    <property type="molecule type" value="Genomic_DNA"/>
</dbReference>
<dbReference type="SUPFAM" id="SSF53335">
    <property type="entry name" value="S-adenosyl-L-methionine-dependent methyltransferases"/>
    <property type="match status" value="1"/>
</dbReference>
<dbReference type="PANTHER" id="PTHR43591">
    <property type="entry name" value="METHYLTRANSFERASE"/>
    <property type="match status" value="1"/>
</dbReference>
<dbReference type="HOGENOM" id="CLU_899513_0_0_9"/>
<feature type="domain" description="Methyltransferase" evidence="1">
    <location>
        <begin position="54"/>
        <end position="144"/>
    </location>
</feature>
<gene>
    <name evidence="2" type="ordered locus">Cphy_0671</name>
</gene>
<dbReference type="GO" id="GO:0032259">
    <property type="term" value="P:methylation"/>
    <property type="evidence" value="ECO:0007669"/>
    <property type="project" value="UniProtKB-KW"/>
</dbReference>
<name>A9KJQ3_LACP7</name>
<sequence length="312" mass="35566">MDYSRKISERLWNIPDKGEMESQRENTFIDDIVQKNHIQRTLLNNLDGITTAFDAGAGSGRFSILLAKQGIHVTHFDISQPMIDKAKELAAEAGVSDKINFVKRALEDLTDYSDNSFDLVMSFDSPISYTYPKQEKVIEELVRIGQKKIIISVNSRLGSLPYFANPVQKCQFILDEECNDSYVQWCLSNRENMFQEFSFNKDICEEMLEKGLIGNGKEEIDAYERGETPWAITYGFMPDELENILTRCGVSNIKLAGPGAFARTLPNEILKKIMSDSKQKEEFLEFCYKYDSNPYVCGMGKDNLLVFGDLLK</sequence>
<evidence type="ECO:0000313" key="2">
    <source>
        <dbReference type="EMBL" id="ABX41058.1"/>
    </source>
</evidence>
<dbReference type="Proteomes" id="UP000000370">
    <property type="component" value="Chromosome"/>
</dbReference>
<dbReference type="PANTHER" id="PTHR43591:SF110">
    <property type="entry name" value="RHODANESE DOMAIN-CONTAINING PROTEIN"/>
    <property type="match status" value="1"/>
</dbReference>
<evidence type="ECO:0000259" key="1">
    <source>
        <dbReference type="Pfam" id="PF13649"/>
    </source>
</evidence>
<evidence type="ECO:0000313" key="3">
    <source>
        <dbReference type="Proteomes" id="UP000000370"/>
    </source>
</evidence>
<dbReference type="RefSeq" id="WP_012198701.1">
    <property type="nucleotide sequence ID" value="NC_010001.1"/>
</dbReference>
<dbReference type="eggNOG" id="COG2227">
    <property type="taxonomic scope" value="Bacteria"/>
</dbReference>